<evidence type="ECO:0000256" key="14">
    <source>
        <dbReference type="ARBA" id="ARBA00034430"/>
    </source>
</evidence>
<keyword evidence="19" id="KW-1185">Reference proteome</keyword>
<reference evidence="18" key="1">
    <citation type="submission" date="2021-04" db="EMBL/GenBank/DDBJ databases">
        <authorList>
            <consortium name="Wellcome Sanger Institute Data Sharing"/>
        </authorList>
    </citation>
    <scope>NUCLEOTIDE SEQUENCE [LARGE SCALE GENOMIC DNA]</scope>
</reference>
<name>A0A671UKT7_SPAAU</name>
<dbReference type="AlphaFoldDB" id="A0A671UKT7"/>
<dbReference type="PROSITE" id="PS00888">
    <property type="entry name" value="CNMP_BINDING_1"/>
    <property type="match status" value="1"/>
</dbReference>
<comment type="catalytic activity">
    <reaction evidence="15">
        <text>Na(+)(in) = Na(+)(out)</text>
        <dbReference type="Rhea" id="RHEA:34963"/>
        <dbReference type="ChEBI" id="CHEBI:29101"/>
    </reaction>
</comment>
<evidence type="ECO:0000256" key="8">
    <source>
        <dbReference type="ARBA" id="ARBA00022992"/>
    </source>
</evidence>
<evidence type="ECO:0000256" key="1">
    <source>
        <dbReference type="ARBA" id="ARBA00004141"/>
    </source>
</evidence>
<dbReference type="InterPro" id="IPR014710">
    <property type="entry name" value="RmlC-like_jellyroll"/>
</dbReference>
<dbReference type="InterPro" id="IPR018488">
    <property type="entry name" value="cNMP-bd_CS"/>
</dbReference>
<dbReference type="InterPro" id="IPR000595">
    <property type="entry name" value="cNMP-bd_dom"/>
</dbReference>
<organism evidence="18 19">
    <name type="scientific">Sparus aurata</name>
    <name type="common">Gilthead sea bream</name>
    <dbReference type="NCBI Taxonomy" id="8175"/>
    <lineage>
        <taxon>Eukaryota</taxon>
        <taxon>Metazoa</taxon>
        <taxon>Chordata</taxon>
        <taxon>Craniata</taxon>
        <taxon>Vertebrata</taxon>
        <taxon>Euteleostomi</taxon>
        <taxon>Actinopterygii</taxon>
        <taxon>Neopterygii</taxon>
        <taxon>Teleostei</taxon>
        <taxon>Neoteleostei</taxon>
        <taxon>Acanthomorphata</taxon>
        <taxon>Eupercaria</taxon>
        <taxon>Spariformes</taxon>
        <taxon>Sparidae</taxon>
        <taxon>Sparus</taxon>
    </lineage>
</organism>
<dbReference type="PROSITE" id="PS50042">
    <property type="entry name" value="CNMP_BINDING_3"/>
    <property type="match status" value="1"/>
</dbReference>
<dbReference type="PROSITE" id="PS00889">
    <property type="entry name" value="CNMP_BINDING_2"/>
    <property type="match status" value="1"/>
</dbReference>
<evidence type="ECO:0000256" key="6">
    <source>
        <dbReference type="ARBA" id="ARBA00022741"/>
    </source>
</evidence>
<keyword evidence="10" id="KW-0472">Membrane</keyword>
<dbReference type="FunFam" id="2.60.120.10:FF:000020">
    <property type="entry name" value="Cyclic nucleotide-gated channel beta 3"/>
    <property type="match status" value="1"/>
</dbReference>
<accession>A0A671UKT7</accession>
<dbReference type="InterPro" id="IPR005821">
    <property type="entry name" value="Ion_trans_dom"/>
</dbReference>
<sequence>MYFVACYNFLKSVKQLLNNEDNNSHDPTLLLCLVLFCFAERPLVSELTCCVQEEAPPPPPPIVINKYSDEQLRAIIKRMRERLELYREKIVDQYQSYSYDEEKKKAEAAEQEKNVKEKDMHTRLKEAYWSTMDAVLKPIEDQMDSVVGTTIDPFTDRRYVAWLSIVTVAINYNVWFVTARLCFPYHNESANPQWLAMDLLADFIYFVDTIIFQPRKQFVKGGDIIKDRVMTKQNYRDSERFTMDLICLLPFDLLYFQFGFKSIFRANRLLKVDTFFEFSDRLESIMAKAYIWRVIRTIGYLLFMLHINACFYYVASDYQGIGETKWVYSGNGSAYLRCYYHAVRSLINIGGLSEPHTVFEITFQMTNFFTGVFVFSSLIGQMRDVIGAATAGQTYFRASMDGTVEYMVNNNIPSMVQNRVRTWYTYTWDAQGMLDESELLDKMPLVMRTAIAVDINLTTFQKIDLFKGCDQQMLVDMLLRLKSIIYLPGDFVVKKGDIGKEMYIIKGGAVQVVGGPDNSIVFVTLKAGCVFGEISLLQSSKDGGNRRTANVKAYGFANLFVLEKKDLFDILVHYPESQKVLTNPRTNSLSKLQKTNSFLSPTPGVYSSSSTGLCPRLSAS</sequence>
<dbReference type="GO" id="GO:0005886">
    <property type="term" value="C:plasma membrane"/>
    <property type="evidence" value="ECO:0007669"/>
    <property type="project" value="TreeGrafter"/>
</dbReference>
<keyword evidence="4" id="KW-0716">Sensory transduction</keyword>
<dbReference type="GO" id="GO:0044877">
    <property type="term" value="F:protein-containing complex binding"/>
    <property type="evidence" value="ECO:0007669"/>
    <property type="project" value="TreeGrafter"/>
</dbReference>
<evidence type="ECO:0000256" key="12">
    <source>
        <dbReference type="ARBA" id="ARBA00023303"/>
    </source>
</evidence>
<dbReference type="SUPFAM" id="SSF81324">
    <property type="entry name" value="Voltage-gated potassium channels"/>
    <property type="match status" value="1"/>
</dbReference>
<dbReference type="SMART" id="SM00100">
    <property type="entry name" value="cNMP"/>
    <property type="match status" value="1"/>
</dbReference>
<dbReference type="GO" id="GO:0030553">
    <property type="term" value="F:cGMP binding"/>
    <property type="evidence" value="ECO:0007669"/>
    <property type="project" value="UniProtKB-KW"/>
</dbReference>
<dbReference type="FunFam" id="1.10.287.70:FF:000072">
    <property type="entry name" value="Cyclic nucleotide gated channel beta 3"/>
    <property type="match status" value="1"/>
</dbReference>
<dbReference type="Gene3D" id="1.10.287.630">
    <property type="entry name" value="Helix hairpin bin"/>
    <property type="match status" value="1"/>
</dbReference>
<keyword evidence="8" id="KW-0142">cGMP-binding</keyword>
<dbReference type="PANTHER" id="PTHR45638:SF23">
    <property type="entry name" value="CYCLIC NUCLEOTIDE-GATED CATION CHANNEL BETA-3-LIKE ISOFORM X2"/>
    <property type="match status" value="1"/>
</dbReference>
<evidence type="ECO:0000256" key="7">
    <source>
        <dbReference type="ARBA" id="ARBA00022989"/>
    </source>
</evidence>
<dbReference type="SUPFAM" id="SSF51206">
    <property type="entry name" value="cAMP-binding domain-like"/>
    <property type="match status" value="1"/>
</dbReference>
<evidence type="ECO:0000313" key="19">
    <source>
        <dbReference type="Proteomes" id="UP000472265"/>
    </source>
</evidence>
<protein>
    <submittedName>
        <fullName evidence="18">Cyclic nucleotide gated channel subunit beta 3, tandem duplicate 2</fullName>
    </submittedName>
</protein>
<dbReference type="Gene3D" id="2.60.120.10">
    <property type="entry name" value="Jelly Rolls"/>
    <property type="match status" value="1"/>
</dbReference>
<evidence type="ECO:0000256" key="5">
    <source>
        <dbReference type="ARBA" id="ARBA00022692"/>
    </source>
</evidence>
<proteinExistence type="predicted"/>
<dbReference type="FunFam" id="1.10.287.630:FF:000001">
    <property type="entry name" value="Cyclic nucleotide-gated channel alpha 3"/>
    <property type="match status" value="1"/>
</dbReference>
<feature type="coiled-coil region" evidence="16">
    <location>
        <begin position="69"/>
        <end position="119"/>
    </location>
</feature>
<evidence type="ECO:0000313" key="18">
    <source>
        <dbReference type="Ensembl" id="ENSSAUP00010015052.1"/>
    </source>
</evidence>
<comment type="catalytic activity">
    <reaction evidence="14">
        <text>K(+)(in) = K(+)(out)</text>
        <dbReference type="Rhea" id="RHEA:29463"/>
        <dbReference type="ChEBI" id="CHEBI:29103"/>
    </reaction>
</comment>
<keyword evidence="7" id="KW-1133">Transmembrane helix</keyword>
<dbReference type="Gene3D" id="1.10.287.70">
    <property type="match status" value="1"/>
</dbReference>
<reference evidence="18" key="3">
    <citation type="submission" date="2025-09" db="UniProtKB">
        <authorList>
            <consortium name="Ensembl"/>
        </authorList>
    </citation>
    <scope>IDENTIFICATION</scope>
</reference>
<evidence type="ECO:0000256" key="4">
    <source>
        <dbReference type="ARBA" id="ARBA00022606"/>
    </source>
</evidence>
<evidence type="ECO:0000259" key="17">
    <source>
        <dbReference type="PROSITE" id="PS50042"/>
    </source>
</evidence>
<keyword evidence="16" id="KW-0175">Coiled coil</keyword>
<keyword evidence="9" id="KW-0406">Ion transport</keyword>
<dbReference type="PANTHER" id="PTHR45638">
    <property type="entry name" value="CYCLIC NUCLEOTIDE-GATED CATION CHANNEL SUBUNIT A"/>
    <property type="match status" value="1"/>
</dbReference>
<dbReference type="GO" id="GO:0007601">
    <property type="term" value="P:visual perception"/>
    <property type="evidence" value="ECO:0007669"/>
    <property type="project" value="UniProtKB-KW"/>
</dbReference>
<dbReference type="GeneTree" id="ENSGT00940000154824"/>
<evidence type="ECO:0000256" key="11">
    <source>
        <dbReference type="ARBA" id="ARBA00023286"/>
    </source>
</evidence>
<feature type="domain" description="Cyclic nucleotide-binding" evidence="17">
    <location>
        <begin position="465"/>
        <end position="571"/>
    </location>
</feature>
<reference evidence="18" key="2">
    <citation type="submission" date="2025-08" db="UniProtKB">
        <authorList>
            <consortium name="Ensembl"/>
        </authorList>
    </citation>
    <scope>IDENTIFICATION</scope>
</reference>
<comment type="subcellular location">
    <subcellularLocation>
        <location evidence="1">Membrane</location>
        <topology evidence="1">Multi-pass membrane protein</topology>
    </subcellularLocation>
</comment>
<evidence type="ECO:0000256" key="10">
    <source>
        <dbReference type="ARBA" id="ARBA00023136"/>
    </source>
</evidence>
<keyword evidence="12" id="KW-0407">Ion channel</keyword>
<dbReference type="Pfam" id="PF00520">
    <property type="entry name" value="Ion_trans"/>
    <property type="match status" value="1"/>
</dbReference>
<dbReference type="InterPro" id="IPR018490">
    <property type="entry name" value="cNMP-bd_dom_sf"/>
</dbReference>
<keyword evidence="5" id="KW-0812">Transmembrane</keyword>
<keyword evidence="6" id="KW-0547">Nucleotide-binding</keyword>
<evidence type="ECO:0000256" key="13">
    <source>
        <dbReference type="ARBA" id="ARBA00023305"/>
    </source>
</evidence>
<dbReference type="Ensembl" id="ENSSAUT00010015966.1">
    <property type="protein sequence ID" value="ENSSAUP00010015052.1"/>
    <property type="gene ID" value="ENSSAUG00010006878.1"/>
</dbReference>
<gene>
    <name evidence="18" type="primary">LOC115569634</name>
</gene>
<dbReference type="GO" id="GO:0001750">
    <property type="term" value="C:photoreceptor outer segment"/>
    <property type="evidence" value="ECO:0007669"/>
    <property type="project" value="TreeGrafter"/>
</dbReference>
<keyword evidence="11" id="KW-1071">Ligand-gated ion channel</keyword>
<dbReference type="GO" id="GO:0005223">
    <property type="term" value="F:intracellularly cGMP-activated cation channel activity"/>
    <property type="evidence" value="ECO:0007669"/>
    <property type="project" value="TreeGrafter"/>
</dbReference>
<keyword evidence="13" id="KW-0844">Vision</keyword>
<dbReference type="GO" id="GO:0017071">
    <property type="term" value="C:intracellular cyclic nucleotide activated cation channel complex"/>
    <property type="evidence" value="ECO:0007669"/>
    <property type="project" value="TreeGrafter"/>
</dbReference>
<evidence type="ECO:0000256" key="3">
    <source>
        <dbReference type="ARBA" id="ARBA00022535"/>
    </source>
</evidence>
<evidence type="ECO:0000256" key="16">
    <source>
        <dbReference type="SAM" id="Coils"/>
    </source>
</evidence>
<dbReference type="GO" id="GO:0005222">
    <property type="term" value="F:intracellularly cAMP-activated cation channel activity"/>
    <property type="evidence" value="ECO:0007669"/>
    <property type="project" value="TreeGrafter"/>
</dbReference>
<dbReference type="CDD" id="cd00038">
    <property type="entry name" value="CAP_ED"/>
    <property type="match status" value="1"/>
</dbReference>
<evidence type="ECO:0000256" key="2">
    <source>
        <dbReference type="ARBA" id="ARBA00022448"/>
    </source>
</evidence>
<evidence type="ECO:0000256" key="15">
    <source>
        <dbReference type="ARBA" id="ARBA00036239"/>
    </source>
</evidence>
<keyword evidence="2" id="KW-0813">Transport</keyword>
<dbReference type="InterPro" id="IPR050866">
    <property type="entry name" value="CNG_cation_channel"/>
</dbReference>
<evidence type="ECO:0000256" key="9">
    <source>
        <dbReference type="ARBA" id="ARBA00023065"/>
    </source>
</evidence>
<keyword evidence="3" id="KW-0140">cGMP</keyword>
<dbReference type="Proteomes" id="UP000472265">
    <property type="component" value="Chromosome 19"/>
</dbReference>
<dbReference type="Pfam" id="PF00027">
    <property type="entry name" value="cNMP_binding"/>
    <property type="match status" value="1"/>
</dbReference>